<feature type="domain" description="HTH marR-type" evidence="4">
    <location>
        <begin position="16"/>
        <end position="148"/>
    </location>
</feature>
<proteinExistence type="predicted"/>
<dbReference type="Proteomes" id="UP001228376">
    <property type="component" value="Unassembled WGS sequence"/>
</dbReference>
<keyword evidence="2" id="KW-0238">DNA-binding</keyword>
<dbReference type="PROSITE" id="PS50995">
    <property type="entry name" value="HTH_MARR_2"/>
    <property type="match status" value="1"/>
</dbReference>
<dbReference type="InterPro" id="IPR036390">
    <property type="entry name" value="WH_DNA-bd_sf"/>
</dbReference>
<dbReference type="EMBL" id="JAROCA020000001">
    <property type="protein sequence ID" value="MDY0406105.1"/>
    <property type="molecule type" value="Genomic_DNA"/>
</dbReference>
<organism evidence="5 6">
    <name type="scientific">Tigheibacillus jepli</name>
    <dbReference type="NCBI Taxonomy" id="3035914"/>
    <lineage>
        <taxon>Bacteria</taxon>
        <taxon>Bacillati</taxon>
        <taxon>Bacillota</taxon>
        <taxon>Bacilli</taxon>
        <taxon>Bacillales</taxon>
        <taxon>Bacillaceae</taxon>
        <taxon>Tigheibacillus</taxon>
    </lineage>
</organism>
<accession>A0ABU5CKV0</accession>
<evidence type="ECO:0000256" key="2">
    <source>
        <dbReference type="ARBA" id="ARBA00023125"/>
    </source>
</evidence>
<comment type="caution">
    <text evidence="5">The sequence shown here is derived from an EMBL/GenBank/DDBJ whole genome shotgun (WGS) entry which is preliminary data.</text>
</comment>
<dbReference type="InterPro" id="IPR039422">
    <property type="entry name" value="MarR/SlyA-like"/>
</dbReference>
<keyword evidence="6" id="KW-1185">Reference proteome</keyword>
<keyword evidence="1" id="KW-0805">Transcription regulation</keyword>
<reference evidence="5 6" key="1">
    <citation type="submission" date="2023-10" db="EMBL/GenBank/DDBJ databases">
        <title>179-bfca-hs.</title>
        <authorList>
            <person name="Miliotis G."/>
            <person name="Sengupta P."/>
            <person name="Hameed A."/>
            <person name="Chuvochina M."/>
            <person name="Mcdonagh F."/>
            <person name="Simpson A.C."/>
            <person name="Singh N.K."/>
            <person name="Rekha P.D."/>
            <person name="Raman K."/>
            <person name="Hugenholtz P."/>
            <person name="Venkateswaran K."/>
        </authorList>
    </citation>
    <scope>NUCLEOTIDE SEQUENCE [LARGE SCALE GENOMIC DNA]</scope>
    <source>
        <strain evidence="5 6">179-BFC-A-HS</strain>
    </source>
</reference>
<dbReference type="PRINTS" id="PR00598">
    <property type="entry name" value="HTHMARR"/>
</dbReference>
<protein>
    <submittedName>
        <fullName evidence="5">MarR family transcriptional regulator</fullName>
    </submittedName>
</protein>
<name>A0ABU5CKV0_9BACI</name>
<dbReference type="SMART" id="SM00347">
    <property type="entry name" value="HTH_MARR"/>
    <property type="match status" value="1"/>
</dbReference>
<dbReference type="Pfam" id="PF01047">
    <property type="entry name" value="MarR"/>
    <property type="match status" value="1"/>
</dbReference>
<dbReference type="SUPFAM" id="SSF46785">
    <property type="entry name" value="Winged helix' DNA-binding domain"/>
    <property type="match status" value="1"/>
</dbReference>
<dbReference type="Gene3D" id="1.10.10.10">
    <property type="entry name" value="Winged helix-like DNA-binding domain superfamily/Winged helix DNA-binding domain"/>
    <property type="match status" value="1"/>
</dbReference>
<dbReference type="InterPro" id="IPR000835">
    <property type="entry name" value="HTH_MarR-typ"/>
</dbReference>
<dbReference type="PANTHER" id="PTHR33164:SF56">
    <property type="entry name" value="HTH-TYPE TRANSCRIPTIONAL REGULATOR MHQR"/>
    <property type="match status" value="1"/>
</dbReference>
<evidence type="ECO:0000256" key="1">
    <source>
        <dbReference type="ARBA" id="ARBA00023015"/>
    </source>
</evidence>
<evidence type="ECO:0000313" key="5">
    <source>
        <dbReference type="EMBL" id="MDY0406105.1"/>
    </source>
</evidence>
<gene>
    <name evidence="5" type="ORF">P5G51_012510</name>
</gene>
<keyword evidence="3" id="KW-0804">Transcription</keyword>
<dbReference type="InterPro" id="IPR036388">
    <property type="entry name" value="WH-like_DNA-bd_sf"/>
</dbReference>
<evidence type="ECO:0000259" key="4">
    <source>
        <dbReference type="PROSITE" id="PS50995"/>
    </source>
</evidence>
<dbReference type="PANTHER" id="PTHR33164">
    <property type="entry name" value="TRANSCRIPTIONAL REGULATOR, MARR FAMILY"/>
    <property type="match status" value="1"/>
</dbReference>
<evidence type="ECO:0000313" key="6">
    <source>
        <dbReference type="Proteomes" id="UP001228376"/>
    </source>
</evidence>
<sequence>MVLSNNAADQRNVDLSLKLFVVLTRALQSIEKQVVRDIRKHHLNLTEFAVLELLFHKGSQPIQKIGQKVLLASSSITYVVDKLEQKKWLVRKASPDDRRVTLAQLTPDGNRLMEAIFPEHSQAINEIMDVLTADEKQNLIEQLKKLGYHAENM</sequence>
<evidence type="ECO:0000256" key="3">
    <source>
        <dbReference type="ARBA" id="ARBA00023163"/>
    </source>
</evidence>